<reference evidence="1 2" key="1">
    <citation type="journal article" date="2016" name="Nat. Commun.">
        <title>Extremotolerant tardigrade genome and improved radiotolerance of human cultured cells by tardigrade-unique protein.</title>
        <authorList>
            <person name="Hashimoto T."/>
            <person name="Horikawa D.D."/>
            <person name="Saito Y."/>
            <person name="Kuwahara H."/>
            <person name="Kozuka-Hata H."/>
            <person name="Shin-I T."/>
            <person name="Minakuchi Y."/>
            <person name="Ohishi K."/>
            <person name="Motoyama A."/>
            <person name="Aizu T."/>
            <person name="Enomoto A."/>
            <person name="Kondo K."/>
            <person name="Tanaka S."/>
            <person name="Hara Y."/>
            <person name="Koshikawa S."/>
            <person name="Sagara H."/>
            <person name="Miura T."/>
            <person name="Yokobori S."/>
            <person name="Miyagawa K."/>
            <person name="Suzuki Y."/>
            <person name="Kubo T."/>
            <person name="Oyama M."/>
            <person name="Kohara Y."/>
            <person name="Fujiyama A."/>
            <person name="Arakawa K."/>
            <person name="Katayama T."/>
            <person name="Toyoda A."/>
            <person name="Kunieda T."/>
        </authorList>
    </citation>
    <scope>NUCLEOTIDE SEQUENCE [LARGE SCALE GENOMIC DNA]</scope>
    <source>
        <strain evidence="1 2">YOKOZUNA-1</strain>
    </source>
</reference>
<evidence type="ECO:0000313" key="2">
    <source>
        <dbReference type="Proteomes" id="UP000186922"/>
    </source>
</evidence>
<sequence length="79" mass="8984">LSLQWILIRALQHAARSALHCILLQCSAVAVAELVRKCRCSAVEVFKKRAPFVAVYLYCPKIGFFCIFWPDSAVFRLNL</sequence>
<keyword evidence="2" id="KW-1185">Reference proteome</keyword>
<dbReference type="EMBL" id="BDGG01000002">
    <property type="protein sequence ID" value="GAU91778.1"/>
    <property type="molecule type" value="Genomic_DNA"/>
</dbReference>
<dbReference type="Proteomes" id="UP000186922">
    <property type="component" value="Unassembled WGS sequence"/>
</dbReference>
<gene>
    <name evidence="1" type="primary">RvY_03971-1</name>
    <name evidence="1" type="synonym">RvY_03971.1</name>
    <name evidence="1" type="ORF">RvY_03971</name>
</gene>
<feature type="non-terminal residue" evidence="1">
    <location>
        <position position="79"/>
    </location>
</feature>
<evidence type="ECO:0000313" key="1">
    <source>
        <dbReference type="EMBL" id="GAU91778.1"/>
    </source>
</evidence>
<dbReference type="AlphaFoldDB" id="A0A1D1V008"/>
<feature type="non-terminal residue" evidence="1">
    <location>
        <position position="1"/>
    </location>
</feature>
<protein>
    <submittedName>
        <fullName evidence="1">Uncharacterized protein</fullName>
    </submittedName>
</protein>
<accession>A0A1D1V008</accession>
<organism evidence="1 2">
    <name type="scientific">Ramazzottius varieornatus</name>
    <name type="common">Water bear</name>
    <name type="synonym">Tardigrade</name>
    <dbReference type="NCBI Taxonomy" id="947166"/>
    <lineage>
        <taxon>Eukaryota</taxon>
        <taxon>Metazoa</taxon>
        <taxon>Ecdysozoa</taxon>
        <taxon>Tardigrada</taxon>
        <taxon>Eutardigrada</taxon>
        <taxon>Parachela</taxon>
        <taxon>Hypsibioidea</taxon>
        <taxon>Ramazzottiidae</taxon>
        <taxon>Ramazzottius</taxon>
    </lineage>
</organism>
<name>A0A1D1V008_RAMVA</name>
<proteinExistence type="predicted"/>
<comment type="caution">
    <text evidence="1">The sequence shown here is derived from an EMBL/GenBank/DDBJ whole genome shotgun (WGS) entry which is preliminary data.</text>
</comment>